<dbReference type="Proteomes" id="UP000306145">
    <property type="component" value="Unassembled WGS sequence"/>
</dbReference>
<evidence type="ECO:0000313" key="1">
    <source>
        <dbReference type="EMBL" id="TNH27115.1"/>
    </source>
</evidence>
<feature type="non-terminal residue" evidence="1">
    <location>
        <position position="88"/>
    </location>
</feature>
<keyword evidence="2" id="KW-1185">Reference proteome</keyword>
<comment type="caution">
    <text evidence="1">The sequence shown here is derived from an EMBL/GenBank/DDBJ whole genome shotgun (WGS) entry which is preliminary data.</text>
</comment>
<accession>A0A5C4QJ29</accession>
<dbReference type="AlphaFoldDB" id="A0A5C4QJ29"/>
<sequence>MLVLPLLITVGCAPTGAGPAAGSSDPPQRSAAFDKRAAEVAEAWRPDATWHSGYVPLQGPTVLVGDPRFTPDTEAAFRAGWYRDQVPI</sequence>
<name>A0A5C4QJ29_9ACTN</name>
<protein>
    <submittedName>
        <fullName evidence="1">Uncharacterized protein</fullName>
    </submittedName>
</protein>
<dbReference type="EMBL" id="VDFY01000176">
    <property type="protein sequence ID" value="TNH27115.1"/>
    <property type="molecule type" value="Genomic_DNA"/>
</dbReference>
<proteinExistence type="predicted"/>
<organism evidence="1 2">
    <name type="scientific">Micromonospora orduensis</name>
    <dbReference type="NCBI Taxonomy" id="1420891"/>
    <lineage>
        <taxon>Bacteria</taxon>
        <taxon>Bacillati</taxon>
        <taxon>Actinomycetota</taxon>
        <taxon>Actinomycetes</taxon>
        <taxon>Micromonosporales</taxon>
        <taxon>Micromonosporaceae</taxon>
        <taxon>Micromonospora</taxon>
    </lineage>
</organism>
<reference evidence="1 2" key="1">
    <citation type="submission" date="2019-06" db="EMBL/GenBank/DDBJ databases">
        <title>Micromonospora ordensis sp. nov., isolated from deep marine sediment.</title>
        <authorList>
            <person name="Veyisoglu A."/>
            <person name="Carro L."/>
            <person name="Klenk H.-P."/>
            <person name="Sahin N."/>
        </authorList>
    </citation>
    <scope>NUCLEOTIDE SEQUENCE [LARGE SCALE GENOMIC DNA]</scope>
    <source>
        <strain evidence="1 2">S2509</strain>
    </source>
</reference>
<gene>
    <name evidence="1" type="ORF">FHG89_18975</name>
</gene>
<evidence type="ECO:0000313" key="2">
    <source>
        <dbReference type="Proteomes" id="UP000306145"/>
    </source>
</evidence>